<comment type="caution">
    <text evidence="3">The sequence shown here is derived from an EMBL/GenBank/DDBJ whole genome shotgun (WGS) entry which is preliminary data.</text>
</comment>
<dbReference type="EMBL" id="VUJU01013245">
    <property type="protein sequence ID" value="KAF0705436.1"/>
    <property type="molecule type" value="Genomic_DNA"/>
</dbReference>
<feature type="domain" description="PiggyBac transposable element-derived protein" evidence="2">
    <location>
        <begin position="101"/>
        <end position="456"/>
    </location>
</feature>
<gene>
    <name evidence="3" type="ORF">FWK35_00037903</name>
</gene>
<dbReference type="AlphaFoldDB" id="A0A6G0VT38"/>
<dbReference type="OrthoDB" id="6602042at2759"/>
<name>A0A6G0VT38_APHCR</name>
<dbReference type="PANTHER" id="PTHR46599:SF3">
    <property type="entry name" value="PIGGYBAC TRANSPOSABLE ELEMENT-DERIVED PROTEIN 4"/>
    <property type="match status" value="1"/>
</dbReference>
<feature type="region of interest" description="Disordered" evidence="1">
    <location>
        <begin position="30"/>
        <end position="57"/>
    </location>
</feature>
<evidence type="ECO:0000313" key="3">
    <source>
        <dbReference type="EMBL" id="KAF0705436.1"/>
    </source>
</evidence>
<protein>
    <submittedName>
        <fullName evidence="3">PiggyBac transposable element-derived protein 4-like</fullName>
    </submittedName>
</protein>
<sequence>MYSRSKRVKLNDDFINELLEDNSDISLSEFDDSDADKTYNPVSSSESDVISELSDNNEPSISTNISVASQTWTNVTGNYQKPLQFINNSGLKIDISVDSTAWDIFNLFLTNEIIDLIVEETNKNAQQFLSKNRLTKSSRFSKWIPTDEQEIKKFFGLMIWMGLVQMPTLEDYWSISTRYKNNVAHNTMSRNRFELILRFLHFSDNEKAPNDDRIYKVRNLIIKLIENFQKILEPEEYLAVDETMVPFRGRLIFRQYIPGKAHKYGVKLFKLCGTNGYTYNVQVYAGKSQVDGKGLGCRVVLDLSQRYLNAGRTIITDNFYTSVPLAYELLKNNTHLVGTLRSNRVKLPEVTKAKLKLNEIVGRENIDGIVIAKWRDKRDVTMLTTRHNINMVDTGKINKKKENIIKPQIIIDYNKGKAGIDLSDQLSSYNSSVRKSIRWYHKVAIELLFGTSIVNALVIYNKIKPNNKLKITQFREVLVDEILGLKKSNENEQLASTSTQSTPRRTTKHIFQETAEKCKRNRKIRKRCAHCYEKEKFLNGSVKAREVKKIPTFCAICKIYTCLSCFNIYHKN</sequence>
<organism evidence="3 4">
    <name type="scientific">Aphis craccivora</name>
    <name type="common">Cowpea aphid</name>
    <dbReference type="NCBI Taxonomy" id="307492"/>
    <lineage>
        <taxon>Eukaryota</taxon>
        <taxon>Metazoa</taxon>
        <taxon>Ecdysozoa</taxon>
        <taxon>Arthropoda</taxon>
        <taxon>Hexapoda</taxon>
        <taxon>Insecta</taxon>
        <taxon>Pterygota</taxon>
        <taxon>Neoptera</taxon>
        <taxon>Paraneoptera</taxon>
        <taxon>Hemiptera</taxon>
        <taxon>Sternorrhyncha</taxon>
        <taxon>Aphidomorpha</taxon>
        <taxon>Aphidoidea</taxon>
        <taxon>Aphididae</taxon>
        <taxon>Aphidini</taxon>
        <taxon>Aphis</taxon>
        <taxon>Aphis</taxon>
    </lineage>
</organism>
<evidence type="ECO:0000256" key="1">
    <source>
        <dbReference type="SAM" id="MobiDB-lite"/>
    </source>
</evidence>
<dbReference type="Pfam" id="PF13843">
    <property type="entry name" value="DDE_Tnp_1_7"/>
    <property type="match status" value="1"/>
</dbReference>
<proteinExistence type="predicted"/>
<feature type="compositionally biased region" description="Low complexity" evidence="1">
    <location>
        <begin position="42"/>
        <end position="54"/>
    </location>
</feature>
<dbReference type="InterPro" id="IPR029526">
    <property type="entry name" value="PGBD"/>
</dbReference>
<accession>A0A6G0VT38</accession>
<evidence type="ECO:0000259" key="2">
    <source>
        <dbReference type="Pfam" id="PF13843"/>
    </source>
</evidence>
<dbReference type="PANTHER" id="PTHR46599">
    <property type="entry name" value="PIGGYBAC TRANSPOSABLE ELEMENT-DERIVED PROTEIN 4"/>
    <property type="match status" value="1"/>
</dbReference>
<dbReference type="Proteomes" id="UP000478052">
    <property type="component" value="Unassembled WGS sequence"/>
</dbReference>
<keyword evidence="4" id="KW-1185">Reference proteome</keyword>
<evidence type="ECO:0000313" key="4">
    <source>
        <dbReference type="Proteomes" id="UP000478052"/>
    </source>
</evidence>
<reference evidence="3 4" key="1">
    <citation type="submission" date="2019-08" db="EMBL/GenBank/DDBJ databases">
        <title>Whole genome of Aphis craccivora.</title>
        <authorList>
            <person name="Voronova N.V."/>
            <person name="Shulinski R.S."/>
            <person name="Bandarenka Y.V."/>
            <person name="Zhorov D.G."/>
            <person name="Warner D."/>
        </authorList>
    </citation>
    <scope>NUCLEOTIDE SEQUENCE [LARGE SCALE GENOMIC DNA]</scope>
    <source>
        <strain evidence="3">180601</strain>
        <tissue evidence="3">Whole Body</tissue>
    </source>
</reference>